<evidence type="ECO:0000256" key="4">
    <source>
        <dbReference type="ARBA" id="ARBA00022679"/>
    </source>
</evidence>
<dbReference type="InParanoid" id="T1ETZ5"/>
<dbReference type="PANTHER" id="PTHR19297">
    <property type="entry name" value="GLYCOSYLTRANSFERASE 14 FAMILY MEMBER"/>
    <property type="match status" value="1"/>
</dbReference>
<dbReference type="InterPro" id="IPR003406">
    <property type="entry name" value="Glyco_trans_14"/>
</dbReference>
<dbReference type="OMA" id="TIAMEEC"/>
<keyword evidence="6" id="KW-0735">Signal-anchor</keyword>
<evidence type="ECO:0000313" key="11">
    <source>
        <dbReference type="EMBL" id="ESN96332.1"/>
    </source>
</evidence>
<dbReference type="GeneID" id="20200045"/>
<keyword evidence="9" id="KW-0325">Glycoprotein</keyword>
<dbReference type="CTD" id="20200045"/>
<organism evidence="12 13">
    <name type="scientific">Helobdella robusta</name>
    <name type="common">Californian leech</name>
    <dbReference type="NCBI Taxonomy" id="6412"/>
    <lineage>
        <taxon>Eukaryota</taxon>
        <taxon>Metazoa</taxon>
        <taxon>Spiralia</taxon>
        <taxon>Lophotrochozoa</taxon>
        <taxon>Annelida</taxon>
        <taxon>Clitellata</taxon>
        <taxon>Hirudinea</taxon>
        <taxon>Rhynchobdellida</taxon>
        <taxon>Glossiphoniidae</taxon>
        <taxon>Helobdella</taxon>
    </lineage>
</organism>
<dbReference type="EMBL" id="AMQM01001381">
    <property type="status" value="NOT_ANNOTATED_CDS"/>
    <property type="molecule type" value="Genomic_DNA"/>
</dbReference>
<dbReference type="eggNOG" id="KOG0799">
    <property type="taxonomic scope" value="Eukaryota"/>
</dbReference>
<evidence type="ECO:0000256" key="10">
    <source>
        <dbReference type="ARBA" id="ARBA00038150"/>
    </source>
</evidence>
<dbReference type="AlphaFoldDB" id="T1ETZ5"/>
<dbReference type="EnsemblMetazoa" id="HelroT163385">
    <property type="protein sequence ID" value="HelroP163385"/>
    <property type="gene ID" value="HelroG163385"/>
</dbReference>
<dbReference type="STRING" id="6412.T1ETZ5"/>
<evidence type="ECO:0000256" key="3">
    <source>
        <dbReference type="ARBA" id="ARBA00022676"/>
    </source>
</evidence>
<reference evidence="11 13" key="2">
    <citation type="journal article" date="2013" name="Nature">
        <title>Insights into bilaterian evolution from three spiralian genomes.</title>
        <authorList>
            <person name="Simakov O."/>
            <person name="Marletaz F."/>
            <person name="Cho S.J."/>
            <person name="Edsinger-Gonzales E."/>
            <person name="Havlak P."/>
            <person name="Hellsten U."/>
            <person name="Kuo D.H."/>
            <person name="Larsson T."/>
            <person name="Lv J."/>
            <person name="Arendt D."/>
            <person name="Savage R."/>
            <person name="Osoegawa K."/>
            <person name="de Jong P."/>
            <person name="Grimwood J."/>
            <person name="Chapman J.A."/>
            <person name="Shapiro H."/>
            <person name="Aerts A."/>
            <person name="Otillar R.P."/>
            <person name="Terry A.Y."/>
            <person name="Boore J.L."/>
            <person name="Grigoriev I.V."/>
            <person name="Lindberg D.R."/>
            <person name="Seaver E.C."/>
            <person name="Weisblat D.A."/>
            <person name="Putnam N.H."/>
            <person name="Rokhsar D.S."/>
        </authorList>
    </citation>
    <scope>NUCLEOTIDE SEQUENCE</scope>
</reference>
<dbReference type="Proteomes" id="UP000015101">
    <property type="component" value="Unassembled WGS sequence"/>
</dbReference>
<evidence type="ECO:0000256" key="5">
    <source>
        <dbReference type="ARBA" id="ARBA00022692"/>
    </source>
</evidence>
<evidence type="ECO:0000256" key="6">
    <source>
        <dbReference type="ARBA" id="ARBA00022968"/>
    </source>
</evidence>
<dbReference type="GO" id="GO:0016020">
    <property type="term" value="C:membrane"/>
    <property type="evidence" value="ECO:0007669"/>
    <property type="project" value="UniProtKB-SubCell"/>
</dbReference>
<keyword evidence="7" id="KW-1133">Transmembrane helix</keyword>
<evidence type="ECO:0000256" key="7">
    <source>
        <dbReference type="ARBA" id="ARBA00022989"/>
    </source>
</evidence>
<evidence type="ECO:0000256" key="1">
    <source>
        <dbReference type="ARBA" id="ARBA00004606"/>
    </source>
</evidence>
<comment type="subcellular location">
    <subcellularLocation>
        <location evidence="1">Membrane</location>
        <topology evidence="1">Single-pass type II membrane protein</topology>
    </subcellularLocation>
</comment>
<dbReference type="PANTHER" id="PTHR19297:SF181">
    <property type="entry name" value="PROTEIN XYLOSYLTRANSFERASE"/>
    <property type="match status" value="1"/>
</dbReference>
<protein>
    <submittedName>
        <fullName evidence="11 12">Uncharacterized protein</fullName>
    </submittedName>
</protein>
<evidence type="ECO:0000256" key="9">
    <source>
        <dbReference type="ARBA" id="ARBA00023180"/>
    </source>
</evidence>
<keyword evidence="8" id="KW-0472">Membrane</keyword>
<evidence type="ECO:0000313" key="13">
    <source>
        <dbReference type="Proteomes" id="UP000015101"/>
    </source>
</evidence>
<keyword evidence="5" id="KW-0812">Transmembrane</keyword>
<comment type="similarity">
    <text evidence="10">Belongs to the glycosyltransferase 14 family.</text>
</comment>
<dbReference type="Pfam" id="PF02485">
    <property type="entry name" value="Branch"/>
    <property type="match status" value="1"/>
</dbReference>
<gene>
    <name evidence="12" type="primary">20200045</name>
    <name evidence="11" type="ORF">HELRODRAFT_163385</name>
</gene>
<dbReference type="KEGG" id="hro:HELRODRAFT_163385"/>
<dbReference type="HOGENOM" id="CLU_566574_0_0_1"/>
<evidence type="ECO:0000256" key="8">
    <source>
        <dbReference type="ARBA" id="ARBA00023136"/>
    </source>
</evidence>
<evidence type="ECO:0000313" key="12">
    <source>
        <dbReference type="EnsemblMetazoa" id="HelroP163385"/>
    </source>
</evidence>
<keyword evidence="3" id="KW-0328">Glycosyltransferase</keyword>
<accession>T1ETZ5</accession>
<dbReference type="GO" id="GO:0008375">
    <property type="term" value="F:acetylglucosaminyltransferase activity"/>
    <property type="evidence" value="ECO:0000318"/>
    <property type="project" value="GO_Central"/>
</dbReference>
<proteinExistence type="inferred from homology"/>
<keyword evidence="13" id="KW-1185">Reference proteome</keyword>
<dbReference type="RefSeq" id="XP_009025512.1">
    <property type="nucleotide sequence ID" value="XM_009027264.1"/>
</dbReference>
<comment type="pathway">
    <text evidence="2">Protein modification; protein glycosylation.</text>
</comment>
<reference evidence="13" key="1">
    <citation type="submission" date="2012-12" db="EMBL/GenBank/DDBJ databases">
        <authorList>
            <person name="Hellsten U."/>
            <person name="Grimwood J."/>
            <person name="Chapman J.A."/>
            <person name="Shapiro H."/>
            <person name="Aerts A."/>
            <person name="Otillar R.P."/>
            <person name="Terry A.Y."/>
            <person name="Boore J.L."/>
            <person name="Simakov O."/>
            <person name="Marletaz F."/>
            <person name="Cho S.-J."/>
            <person name="Edsinger-Gonzales E."/>
            <person name="Havlak P."/>
            <person name="Kuo D.-H."/>
            <person name="Larsson T."/>
            <person name="Lv J."/>
            <person name="Arendt D."/>
            <person name="Savage R."/>
            <person name="Osoegawa K."/>
            <person name="de Jong P."/>
            <person name="Lindberg D.R."/>
            <person name="Seaver E.C."/>
            <person name="Weisblat D.A."/>
            <person name="Putnam N.H."/>
            <person name="Grigoriev I.V."/>
            <person name="Rokhsar D.S."/>
        </authorList>
    </citation>
    <scope>NUCLEOTIDE SEQUENCE</scope>
</reference>
<evidence type="ECO:0000256" key="2">
    <source>
        <dbReference type="ARBA" id="ARBA00004922"/>
    </source>
</evidence>
<reference evidence="12" key="3">
    <citation type="submission" date="2015-06" db="UniProtKB">
        <authorList>
            <consortium name="EnsemblMetazoa"/>
        </authorList>
    </citation>
    <scope>IDENTIFICATION</scope>
</reference>
<dbReference type="EMBL" id="KB097495">
    <property type="protein sequence ID" value="ESN96332.1"/>
    <property type="molecule type" value="Genomic_DNA"/>
</dbReference>
<name>T1ETZ5_HELRO</name>
<dbReference type="OrthoDB" id="2019572at2759"/>
<sequence>MFYLIALHQQPCDANGDGNNTCIIDYLGQPEAVKSLNNCSICPRVTCWNVLFSSPTENNSYYKDVKSFMKEHESLLLKPTSEEHLLDALKENGCGNFMAWRQYDTSPPTRLELEEDIIHSAADEDYNEDDDDDDDYIYIKDGKGAGTDDEKDDINKVNNSYTNQHTNEYYNVSEVIRLKKPYSIAYNILTHENFQQLESLLSSLYRPHNQYCIHVDAKSKDMIAKVQQLIKCFDNVFLASKMETVVYAGISRLRADLNCMKDHVTRKKRWRYLLNMAASGYPLKTNEEIVKYLKNQNGSNLFVTIKTEGNEYLRRRFLYKYYEINGELKNSKKPHSPPPHNLTIVKGSAYGAFTRAFVHFLLTDQRAIDYLNWCNLTYSPDEHYWQTLHHTFSNPGISAPGGSTKKHELARSDTTEVSWYPKKCFGHYVRGVCVYGVQDLPFLLTSQRLLLNKFRNTFEPLAILCMEKYLKSSRICPLRCQQ</sequence>
<keyword evidence="4" id="KW-0808">Transferase</keyword>